<dbReference type="Proteomes" id="UP000676853">
    <property type="component" value="Unassembled WGS sequence"/>
</dbReference>
<accession>A0A3P8KU44</accession>
<organism evidence="4 5">
    <name type="scientific">Tsukamurella paurometabola</name>
    <name type="common">Corynebacterium paurometabolum</name>
    <dbReference type="NCBI Taxonomy" id="2061"/>
    <lineage>
        <taxon>Bacteria</taxon>
        <taxon>Bacillati</taxon>
        <taxon>Actinomycetota</taxon>
        <taxon>Actinomycetes</taxon>
        <taxon>Mycobacteriales</taxon>
        <taxon>Tsukamurellaceae</taxon>
        <taxon>Tsukamurella</taxon>
    </lineage>
</organism>
<dbReference type="AlphaFoldDB" id="A0A3P8KU44"/>
<feature type="signal peptide" evidence="2">
    <location>
        <begin position="1"/>
        <end position="26"/>
    </location>
</feature>
<name>A0A3P8KU44_TSUPA</name>
<evidence type="ECO:0000313" key="3">
    <source>
        <dbReference type="EMBL" id="MBS4100950.1"/>
    </source>
</evidence>
<dbReference type="Proteomes" id="UP000271626">
    <property type="component" value="Chromosome"/>
</dbReference>
<dbReference type="EMBL" id="JAGXOE010000010">
    <property type="protein sequence ID" value="MBS4100950.1"/>
    <property type="molecule type" value="Genomic_DNA"/>
</dbReference>
<feature type="chain" id="PRO_5017980330" evidence="2">
    <location>
        <begin position="27"/>
        <end position="132"/>
    </location>
</feature>
<evidence type="ECO:0000313" key="4">
    <source>
        <dbReference type="EMBL" id="VDR40457.1"/>
    </source>
</evidence>
<dbReference type="NCBIfam" id="TIGR04529">
    <property type="entry name" value="MTB_hemophore"/>
    <property type="match status" value="1"/>
</dbReference>
<evidence type="ECO:0000256" key="1">
    <source>
        <dbReference type="SAM" id="MobiDB-lite"/>
    </source>
</evidence>
<dbReference type="GO" id="GO:0020037">
    <property type="term" value="F:heme binding"/>
    <property type="evidence" value="ECO:0007669"/>
    <property type="project" value="InterPro"/>
</dbReference>
<keyword evidence="6" id="KW-1185">Reference proteome</keyword>
<evidence type="ECO:0000256" key="2">
    <source>
        <dbReference type="SAM" id="SignalP"/>
    </source>
</evidence>
<gene>
    <name evidence="3" type="ORF">KFZ73_06825</name>
    <name evidence="4" type="ORF">NCTC10741_03615</name>
</gene>
<keyword evidence="2" id="KW-0732">Signal</keyword>
<protein>
    <submittedName>
        <fullName evidence="3">Hemophore-related protein</fullName>
    </submittedName>
</protein>
<dbReference type="EMBL" id="LR131273">
    <property type="protein sequence ID" value="VDR40457.1"/>
    <property type="molecule type" value="Genomic_DNA"/>
</dbReference>
<dbReference type="OrthoDB" id="4774290at2"/>
<reference evidence="4 5" key="1">
    <citation type="submission" date="2018-12" db="EMBL/GenBank/DDBJ databases">
        <authorList>
            <consortium name="Pathogen Informatics"/>
        </authorList>
    </citation>
    <scope>NUCLEOTIDE SEQUENCE [LARGE SCALE GENOMIC DNA]</scope>
    <source>
        <strain evidence="4 5">NCTC10741</strain>
    </source>
</reference>
<proteinExistence type="predicted"/>
<dbReference type="RefSeq" id="WP_126197430.1">
    <property type="nucleotide sequence ID" value="NZ_CP085954.1"/>
</dbReference>
<reference evidence="3 6" key="2">
    <citation type="submission" date="2021-04" db="EMBL/GenBank/DDBJ databases">
        <title>Whole genome sequence analysis of a thiophenic sulfur metabolizing bacteria.</title>
        <authorList>
            <person name="Akhtar N."/>
            <person name="Akram J."/>
            <person name="Aslam A."/>
        </authorList>
    </citation>
    <scope>NUCLEOTIDE SEQUENCE [LARGE SCALE GENOMIC DNA]</scope>
    <source>
        <strain evidence="3 6">3OW</strain>
    </source>
</reference>
<sequence length="132" mass="13047">MTFRRTAATAAVLGAIALAGAPLAGAAPTPKPAPKPDAASARAVPGTSCTVGQLRAAIDRSSPGLAKRLEDAAGGPQEFADIAASDGLARQFRVAALAFRGTGAAMSLAGEQANVQRAVADAYRTCGSAKAK</sequence>
<evidence type="ECO:0000313" key="6">
    <source>
        <dbReference type="Proteomes" id="UP000676853"/>
    </source>
</evidence>
<feature type="region of interest" description="Disordered" evidence="1">
    <location>
        <begin position="24"/>
        <end position="44"/>
    </location>
</feature>
<dbReference type="InterPro" id="IPR032407">
    <property type="entry name" value="MHB"/>
</dbReference>
<evidence type="ECO:0000313" key="5">
    <source>
        <dbReference type="Proteomes" id="UP000271626"/>
    </source>
</evidence>